<reference evidence="6 7" key="2">
    <citation type="submission" date="2024-10" db="EMBL/GenBank/DDBJ databases">
        <authorList>
            <person name="Ryan C."/>
        </authorList>
    </citation>
    <scope>NUCLEOTIDE SEQUENCE [LARGE SCALE GENOMIC DNA]</scope>
</reference>
<dbReference type="PROSITE" id="PS51084">
    <property type="entry name" value="HIT_2"/>
    <property type="match status" value="1"/>
</dbReference>
<dbReference type="Pfam" id="PF01230">
    <property type="entry name" value="HIT"/>
    <property type="match status" value="1"/>
</dbReference>
<dbReference type="PANTHER" id="PTHR47670">
    <property type="entry name" value="ADENYLYLSULFATASE HINT3"/>
    <property type="match status" value="1"/>
</dbReference>
<proteinExistence type="predicted"/>
<organism evidence="6 7">
    <name type="scientific">Urochloa decumbens</name>
    <dbReference type="NCBI Taxonomy" id="240449"/>
    <lineage>
        <taxon>Eukaryota</taxon>
        <taxon>Viridiplantae</taxon>
        <taxon>Streptophyta</taxon>
        <taxon>Embryophyta</taxon>
        <taxon>Tracheophyta</taxon>
        <taxon>Spermatophyta</taxon>
        <taxon>Magnoliopsida</taxon>
        <taxon>Liliopsida</taxon>
        <taxon>Poales</taxon>
        <taxon>Poaceae</taxon>
        <taxon>PACMAD clade</taxon>
        <taxon>Panicoideae</taxon>
        <taxon>Panicodae</taxon>
        <taxon>Paniceae</taxon>
        <taxon>Melinidinae</taxon>
        <taxon>Urochloa</taxon>
    </lineage>
</organism>
<feature type="short sequence motif" description="Histidine triad motif" evidence="2 3">
    <location>
        <begin position="237"/>
        <end position="241"/>
    </location>
</feature>
<feature type="compositionally biased region" description="Pro residues" evidence="4">
    <location>
        <begin position="59"/>
        <end position="76"/>
    </location>
</feature>
<feature type="region of interest" description="Disordered" evidence="4">
    <location>
        <begin position="267"/>
        <end position="286"/>
    </location>
</feature>
<dbReference type="PANTHER" id="PTHR47670:SF1">
    <property type="entry name" value="ADENYLYLSULFATASE HINT3"/>
    <property type="match status" value="1"/>
</dbReference>
<dbReference type="InterPro" id="IPR011146">
    <property type="entry name" value="HIT-like"/>
</dbReference>
<dbReference type="PRINTS" id="PR00332">
    <property type="entry name" value="HISTRIAD"/>
</dbReference>
<evidence type="ECO:0000313" key="7">
    <source>
        <dbReference type="Proteomes" id="UP001497457"/>
    </source>
</evidence>
<dbReference type="InterPro" id="IPR036265">
    <property type="entry name" value="HIT-like_sf"/>
</dbReference>
<dbReference type="InterPro" id="IPR001310">
    <property type="entry name" value="Histidine_triad_HIT"/>
</dbReference>
<dbReference type="EMBL" id="OZ075120">
    <property type="protein sequence ID" value="CAL4896428.1"/>
    <property type="molecule type" value="Genomic_DNA"/>
</dbReference>
<evidence type="ECO:0000256" key="2">
    <source>
        <dbReference type="PIRSR" id="PIRSR601310-3"/>
    </source>
</evidence>
<dbReference type="InterPro" id="IPR019808">
    <property type="entry name" value="Histidine_triad_CS"/>
</dbReference>
<feature type="active site" description="Tele-AMP-histidine intermediate" evidence="1">
    <location>
        <position position="239"/>
    </location>
</feature>
<evidence type="ECO:0000256" key="4">
    <source>
        <dbReference type="SAM" id="MobiDB-lite"/>
    </source>
</evidence>
<protein>
    <recommendedName>
        <fullName evidence="5">HIT domain-containing protein</fullName>
    </recommendedName>
</protein>
<evidence type="ECO:0000313" key="6">
    <source>
        <dbReference type="EMBL" id="CAL4896428.1"/>
    </source>
</evidence>
<dbReference type="SUPFAM" id="SSF54197">
    <property type="entry name" value="HIT-like"/>
    <property type="match status" value="1"/>
</dbReference>
<name>A0ABC8VTP8_9POAL</name>
<dbReference type="Proteomes" id="UP001497457">
    <property type="component" value="Chromosome 10rd"/>
</dbReference>
<sequence>MRASKLQRSPRLRIKRSVQRPHKEATTLSCSLISSSPLSFDFVLFLSLPRHRARIPKPARQPPPPPPHLNQMPPPSGSLAPERRLAVLLSHFRPCHEAPRVTTRLASVERHGTAVAAEAEAGLAASPCAAAGSGEGESSGGGCCVFCNIAAGAAPAFKLYEDDVCLCILDAKPLTTGHSLIIPKSHYPSLQTTPPTVLAAICSKLPLLGAAIMKATQCDAFNVLINNGEKAGQVIFHTHVHIIPRSKDDNLWSSEETKNLVSSIKEVLSSSPEDYSAATSSTPKGF</sequence>
<dbReference type="Gene3D" id="3.30.428.10">
    <property type="entry name" value="HIT-like"/>
    <property type="match status" value="1"/>
</dbReference>
<evidence type="ECO:0000256" key="3">
    <source>
        <dbReference type="PROSITE-ProRule" id="PRU00464"/>
    </source>
</evidence>
<feature type="domain" description="HIT" evidence="5">
    <location>
        <begin position="145"/>
        <end position="252"/>
    </location>
</feature>
<dbReference type="PROSITE" id="PS00892">
    <property type="entry name" value="HIT_1"/>
    <property type="match status" value="1"/>
</dbReference>
<dbReference type="AlphaFoldDB" id="A0ABC8VTP8"/>
<feature type="region of interest" description="Disordered" evidence="4">
    <location>
        <begin position="55"/>
        <end position="77"/>
    </location>
</feature>
<evidence type="ECO:0000259" key="5">
    <source>
        <dbReference type="PROSITE" id="PS51084"/>
    </source>
</evidence>
<gene>
    <name evidence="6" type="ORF">URODEC1_LOCUS6639</name>
</gene>
<dbReference type="GO" id="GO:0047627">
    <property type="term" value="F:adenylylsulfatase activity"/>
    <property type="evidence" value="ECO:0007669"/>
    <property type="project" value="UniProtKB-ARBA"/>
</dbReference>
<evidence type="ECO:0000256" key="1">
    <source>
        <dbReference type="PIRSR" id="PIRSR601310-1"/>
    </source>
</evidence>
<accession>A0ABC8VTP8</accession>
<reference evidence="7" key="1">
    <citation type="submission" date="2024-06" db="EMBL/GenBank/DDBJ databases">
        <authorList>
            <person name="Ryan C."/>
        </authorList>
    </citation>
    <scope>NUCLEOTIDE SEQUENCE [LARGE SCALE GENOMIC DNA]</scope>
</reference>
<keyword evidence="7" id="KW-1185">Reference proteome</keyword>